<dbReference type="InterPro" id="IPR019786">
    <property type="entry name" value="Zinc_finger_PHD-type_CS"/>
</dbReference>
<accession>A0ABP0F2D0</accession>
<dbReference type="EMBL" id="CAWYQH010000002">
    <property type="protein sequence ID" value="CAK8673872.1"/>
    <property type="molecule type" value="Genomic_DNA"/>
</dbReference>
<dbReference type="CDD" id="cd15580">
    <property type="entry name" value="PHD2_MTF2"/>
    <property type="match status" value="1"/>
</dbReference>
<evidence type="ECO:0000256" key="6">
    <source>
        <dbReference type="ARBA" id="ARBA00022833"/>
    </source>
</evidence>
<dbReference type="PROSITE" id="PS50016">
    <property type="entry name" value="ZF_PHD_2"/>
    <property type="match status" value="1"/>
</dbReference>
<sequence length="771" mass="85894">MVRNKAVATNIPIIKTLEKCQSNGHAPEEERVSSSPNKSPQYDSLPVSSIKSGGFFKLGSPKSINTKDLMKPLIKSTAGMSPKIWSAEKGFGDLANNLSNDDNIPQRDIFKSCSSPDKKLSITKHVNGLVKTSPQSLKLTYKAKNNEIRGPNVNCNPVKSEETSDHGLFHISRMKAQPALYRKMFGIFKEGSDVLARWSDGLSYLGTVCKVSDFEHHCMVQFEDKSVFRVHFKDLQPINGGDKSDDEEDKLLLDEVDSDLTCALCRDGKSEPPNDIVLCDKCGQGYHQLCHVPVIDTKVISEDDVWQCRTCVFAAVARRGGADSDGPGATALRHMKQVLPYDISSLTWDKGHKTNTEEVYCYCGGPGDWYLKTLQCCRCQQWFHEACIQCLEYPILYGDRFFLFVCSICNHGNEYVKRLPMRWVDVVHLVLYNITIAKTVKYYDFHGAMIPFFVQHWESLQLGDLVHEACTRSQLKDRVLETLQNNKTRFQCGSESKKAKMSWGLRTRSPPVPPTVNVPLTGIIDEELLKSLDLRHGSLLLSDSPTPLKRSGPGDPDDVNEASPSKKLHRELVEKEWRGGNNHIQDGAGLNSTADNIFDRLSSNFGKNFADLPETSLGGPEQPKRRRGRPRKEGFPAPKLRGSSVGRGRGRPASTGGKTKGKDAAKAKKVPSFTSETMSVIPLSELFQDLQGPQSTDNFPGHVAYDKDLRRSMARYFGAEGRIACGERFRVLAKRVVSGASSDNGAGPRVEYLIEWEGYTAKQLHESGRKR</sequence>
<evidence type="ECO:0000313" key="12">
    <source>
        <dbReference type="EMBL" id="CAK8673872.1"/>
    </source>
</evidence>
<evidence type="ECO:0000256" key="1">
    <source>
        <dbReference type="ARBA" id="ARBA00004123"/>
    </source>
</evidence>
<dbReference type="Proteomes" id="UP001642483">
    <property type="component" value="Unassembled WGS sequence"/>
</dbReference>
<reference evidence="12 13" key="1">
    <citation type="submission" date="2024-02" db="EMBL/GenBank/DDBJ databases">
        <authorList>
            <person name="Daric V."/>
            <person name="Darras S."/>
        </authorList>
    </citation>
    <scope>NUCLEOTIDE SEQUENCE [LARGE SCALE GENOMIC DNA]</scope>
</reference>
<comment type="similarity">
    <text evidence="2">Belongs to the Polycomblike family.</text>
</comment>
<evidence type="ECO:0000259" key="11">
    <source>
        <dbReference type="PROSITE" id="PS50016"/>
    </source>
</evidence>
<keyword evidence="8" id="KW-0539">Nucleus</keyword>
<dbReference type="InterPro" id="IPR042015">
    <property type="entry name" value="MTF2_PHD2"/>
</dbReference>
<feature type="domain" description="PHD-type" evidence="11">
    <location>
        <begin position="259"/>
        <end position="314"/>
    </location>
</feature>
<dbReference type="SMART" id="SM00333">
    <property type="entry name" value="TUDOR"/>
    <property type="match status" value="1"/>
</dbReference>
<dbReference type="InterPro" id="IPR011011">
    <property type="entry name" value="Znf_FYVE_PHD"/>
</dbReference>
<dbReference type="InterPro" id="IPR013083">
    <property type="entry name" value="Znf_RING/FYVE/PHD"/>
</dbReference>
<dbReference type="CDD" id="cd15578">
    <property type="entry name" value="PHD1_MTF2"/>
    <property type="match status" value="1"/>
</dbReference>
<dbReference type="InterPro" id="IPR001965">
    <property type="entry name" value="Znf_PHD"/>
</dbReference>
<dbReference type="InterPro" id="IPR002999">
    <property type="entry name" value="Tudor"/>
</dbReference>
<gene>
    <name evidence="12" type="ORF">CVLEPA_LOCUS3614</name>
</gene>
<feature type="region of interest" description="Disordered" evidence="10">
    <location>
        <begin position="540"/>
        <end position="566"/>
    </location>
</feature>
<feature type="region of interest" description="Disordered" evidence="10">
    <location>
        <begin position="19"/>
        <end position="44"/>
    </location>
</feature>
<keyword evidence="6" id="KW-0862">Zinc</keyword>
<evidence type="ECO:0000256" key="8">
    <source>
        <dbReference type="ARBA" id="ARBA00023242"/>
    </source>
</evidence>
<keyword evidence="3" id="KW-0479">Metal-binding</keyword>
<dbReference type="CDD" id="cd20385">
    <property type="entry name" value="Tudor_PCL"/>
    <property type="match status" value="1"/>
</dbReference>
<dbReference type="PANTHER" id="PTHR12628">
    <property type="entry name" value="POLYCOMB-LIKE TRANSCRIPTION FACTOR"/>
    <property type="match status" value="1"/>
</dbReference>
<evidence type="ECO:0000256" key="3">
    <source>
        <dbReference type="ARBA" id="ARBA00022723"/>
    </source>
</evidence>
<comment type="subcellular location">
    <subcellularLocation>
        <location evidence="1">Nucleus</location>
    </subcellularLocation>
</comment>
<dbReference type="Gene3D" id="2.30.30.140">
    <property type="match status" value="1"/>
</dbReference>
<keyword evidence="4" id="KW-0677">Repeat</keyword>
<feature type="region of interest" description="Disordered" evidence="10">
    <location>
        <begin position="609"/>
        <end position="672"/>
    </location>
</feature>
<dbReference type="SUPFAM" id="SSF57903">
    <property type="entry name" value="FYVE/PHD zinc finger"/>
    <property type="match status" value="2"/>
</dbReference>
<proteinExistence type="inferred from homology"/>
<dbReference type="InterPro" id="IPR040477">
    <property type="entry name" value="KDM4-like_Tudor"/>
</dbReference>
<dbReference type="Pfam" id="PF14061">
    <property type="entry name" value="Mtf2_C"/>
    <property type="match status" value="1"/>
</dbReference>
<evidence type="ECO:0000256" key="9">
    <source>
        <dbReference type="PROSITE-ProRule" id="PRU00146"/>
    </source>
</evidence>
<evidence type="ECO:0000256" key="2">
    <source>
        <dbReference type="ARBA" id="ARBA00008084"/>
    </source>
</evidence>
<evidence type="ECO:0000313" key="13">
    <source>
        <dbReference type="Proteomes" id="UP001642483"/>
    </source>
</evidence>
<evidence type="ECO:0000256" key="7">
    <source>
        <dbReference type="ARBA" id="ARBA00022853"/>
    </source>
</evidence>
<keyword evidence="5 9" id="KW-0863">Zinc-finger</keyword>
<dbReference type="Gene3D" id="3.90.980.20">
    <property type="match status" value="1"/>
</dbReference>
<dbReference type="SMART" id="SM00249">
    <property type="entry name" value="PHD"/>
    <property type="match status" value="2"/>
</dbReference>
<dbReference type="Gene3D" id="3.30.40.10">
    <property type="entry name" value="Zinc/RING finger domain, C3HC4 (zinc finger)"/>
    <property type="match status" value="1"/>
</dbReference>
<dbReference type="Pfam" id="PF00628">
    <property type="entry name" value="PHD"/>
    <property type="match status" value="1"/>
</dbReference>
<dbReference type="PROSITE" id="PS01359">
    <property type="entry name" value="ZF_PHD_1"/>
    <property type="match status" value="1"/>
</dbReference>
<protein>
    <recommendedName>
        <fullName evidence="11">PHD-type domain-containing protein</fullName>
    </recommendedName>
</protein>
<dbReference type="InterPro" id="IPR019787">
    <property type="entry name" value="Znf_PHD-finger"/>
</dbReference>
<dbReference type="PANTHER" id="PTHR12628:SF21">
    <property type="entry name" value="PHD-TYPE DOMAIN-CONTAINING PROTEIN"/>
    <property type="match status" value="1"/>
</dbReference>
<keyword evidence="7" id="KW-0156">Chromatin regulator</keyword>
<dbReference type="InterPro" id="IPR042014">
    <property type="entry name" value="MTF2_PHD1"/>
</dbReference>
<organism evidence="12 13">
    <name type="scientific">Clavelina lepadiformis</name>
    <name type="common">Light-bulb sea squirt</name>
    <name type="synonym">Ascidia lepadiformis</name>
    <dbReference type="NCBI Taxonomy" id="159417"/>
    <lineage>
        <taxon>Eukaryota</taxon>
        <taxon>Metazoa</taxon>
        <taxon>Chordata</taxon>
        <taxon>Tunicata</taxon>
        <taxon>Ascidiacea</taxon>
        <taxon>Aplousobranchia</taxon>
        <taxon>Clavelinidae</taxon>
        <taxon>Clavelina</taxon>
    </lineage>
</organism>
<dbReference type="SUPFAM" id="SSF63748">
    <property type="entry name" value="Tudor/PWWP/MBT"/>
    <property type="match status" value="1"/>
</dbReference>
<dbReference type="Pfam" id="PF18104">
    <property type="entry name" value="Tudor_2"/>
    <property type="match status" value="1"/>
</dbReference>
<evidence type="ECO:0000256" key="5">
    <source>
        <dbReference type="ARBA" id="ARBA00022771"/>
    </source>
</evidence>
<keyword evidence="13" id="KW-1185">Reference proteome</keyword>
<evidence type="ECO:0000256" key="10">
    <source>
        <dbReference type="SAM" id="MobiDB-lite"/>
    </source>
</evidence>
<comment type="caution">
    <text evidence="12">The sequence shown here is derived from an EMBL/GenBank/DDBJ whole genome shotgun (WGS) entry which is preliminary data.</text>
</comment>
<name>A0ABP0F2D0_CLALP</name>
<evidence type="ECO:0000256" key="4">
    <source>
        <dbReference type="ARBA" id="ARBA00022737"/>
    </source>
</evidence>
<dbReference type="InterPro" id="IPR025894">
    <property type="entry name" value="Mtf2_C_dom"/>
</dbReference>
<feature type="compositionally biased region" description="Polar residues" evidence="10">
    <location>
        <begin position="33"/>
        <end position="44"/>
    </location>
</feature>